<evidence type="ECO:0000256" key="2">
    <source>
        <dbReference type="ARBA" id="ARBA00022475"/>
    </source>
</evidence>
<evidence type="ECO:0000256" key="3">
    <source>
        <dbReference type="ARBA" id="ARBA00022692"/>
    </source>
</evidence>
<sequence>MGKKAAVITLSLTVLRGTVIGLFLKHEDTPIIKANDKALSYTLLSSLIFCFLCFLLFIGCSIIATCILQQITLGVVFTVTISTALGKTITIILAFKVTDPGKRMRGLLVSGAPNYTIIPFCSLIQFTLCGIYMRRNPPYIDTDAHSEHGHIIIVCNKGSYVLGYLGSLALVSFTVAFLERTLPDTFNEAMS</sequence>
<dbReference type="InterPro" id="IPR004073">
    <property type="entry name" value="GPCR_3_vmron_rcpt_2"/>
</dbReference>
<gene>
    <name evidence="12" type="ORF">GW7_02975</name>
</gene>
<dbReference type="PANTHER" id="PTHR24061">
    <property type="entry name" value="CALCIUM-SENSING RECEPTOR-RELATED"/>
    <property type="match status" value="1"/>
</dbReference>
<dbReference type="InterPro" id="IPR000068">
    <property type="entry name" value="GPCR_3_Ca_sens_rcpt-rel"/>
</dbReference>
<dbReference type="Pfam" id="PF00003">
    <property type="entry name" value="7tm_3"/>
    <property type="match status" value="1"/>
</dbReference>
<dbReference type="Proteomes" id="UP000006813">
    <property type="component" value="Unassembled WGS sequence"/>
</dbReference>
<feature type="transmembrane region" description="Helical" evidence="10">
    <location>
        <begin position="41"/>
        <end position="64"/>
    </location>
</feature>
<evidence type="ECO:0000256" key="4">
    <source>
        <dbReference type="ARBA" id="ARBA00022989"/>
    </source>
</evidence>
<evidence type="ECO:0000256" key="6">
    <source>
        <dbReference type="ARBA" id="ARBA00023136"/>
    </source>
</evidence>
<evidence type="ECO:0000256" key="1">
    <source>
        <dbReference type="ARBA" id="ARBA00004651"/>
    </source>
</evidence>
<dbReference type="AlphaFoldDB" id="G5ATV8"/>
<feature type="transmembrane region" description="Helical" evidence="10">
    <location>
        <begin position="115"/>
        <end position="133"/>
    </location>
</feature>
<evidence type="ECO:0000313" key="12">
    <source>
        <dbReference type="EMBL" id="EHB00469.1"/>
    </source>
</evidence>
<evidence type="ECO:0000256" key="7">
    <source>
        <dbReference type="ARBA" id="ARBA00023170"/>
    </source>
</evidence>
<proteinExistence type="predicted"/>
<dbReference type="GO" id="GO:0004930">
    <property type="term" value="F:G protein-coupled receptor activity"/>
    <property type="evidence" value="ECO:0007669"/>
    <property type="project" value="UniProtKB-KW"/>
</dbReference>
<feature type="transmembrane region" description="Helical" evidence="10">
    <location>
        <begin position="160"/>
        <end position="178"/>
    </location>
</feature>
<dbReference type="PRINTS" id="PR00248">
    <property type="entry name" value="GPCRMGR"/>
</dbReference>
<reference evidence="12 13" key="1">
    <citation type="journal article" date="2011" name="Nature">
        <title>Genome sequencing reveals insights into physiology and longevity of the naked mole rat.</title>
        <authorList>
            <person name="Kim E.B."/>
            <person name="Fang X."/>
            <person name="Fushan A.A."/>
            <person name="Huang Z."/>
            <person name="Lobanov A.V."/>
            <person name="Han L."/>
            <person name="Marino S.M."/>
            <person name="Sun X."/>
            <person name="Turanov A.A."/>
            <person name="Yang P."/>
            <person name="Yim S.H."/>
            <person name="Zhao X."/>
            <person name="Kasaikina M.V."/>
            <person name="Stoletzki N."/>
            <person name="Peng C."/>
            <person name="Polak P."/>
            <person name="Xiong Z."/>
            <person name="Kiezun A."/>
            <person name="Zhu Y."/>
            <person name="Chen Y."/>
            <person name="Kryukov G.V."/>
            <person name="Zhang Q."/>
            <person name="Peshkin L."/>
            <person name="Yang L."/>
            <person name="Bronson R.T."/>
            <person name="Buffenstein R."/>
            <person name="Wang B."/>
            <person name="Han C."/>
            <person name="Li Q."/>
            <person name="Chen L."/>
            <person name="Zhao W."/>
            <person name="Sunyaev S.R."/>
            <person name="Park T.J."/>
            <person name="Zhang G."/>
            <person name="Wang J."/>
            <person name="Gladyshev V.N."/>
        </authorList>
    </citation>
    <scope>NUCLEOTIDE SEQUENCE [LARGE SCALE GENOMIC DNA]</scope>
</reference>
<keyword evidence="7 12" id="KW-0675">Receptor</keyword>
<feature type="domain" description="G-protein coupled receptors family 3 profile" evidence="11">
    <location>
        <begin position="1"/>
        <end position="191"/>
    </location>
</feature>
<dbReference type="EMBL" id="JH166939">
    <property type="protein sequence ID" value="EHB00469.1"/>
    <property type="molecule type" value="Genomic_DNA"/>
</dbReference>
<evidence type="ECO:0000256" key="5">
    <source>
        <dbReference type="ARBA" id="ARBA00023040"/>
    </source>
</evidence>
<feature type="transmembrane region" description="Helical" evidence="10">
    <location>
        <begin position="71"/>
        <end position="95"/>
    </location>
</feature>
<keyword evidence="5" id="KW-0297">G-protein coupled receptor</keyword>
<dbReference type="PRINTS" id="PR01535">
    <property type="entry name" value="VOMERONASL2R"/>
</dbReference>
<protein>
    <submittedName>
        <fullName evidence="12">Vomeronasal type-2 receptor 26</fullName>
    </submittedName>
</protein>
<evidence type="ECO:0000256" key="8">
    <source>
        <dbReference type="ARBA" id="ARBA00023180"/>
    </source>
</evidence>
<keyword evidence="4 10" id="KW-1133">Transmembrane helix</keyword>
<name>G5ATV8_HETGA</name>
<dbReference type="PANTHER" id="PTHR24061:SF545">
    <property type="entry name" value="VOMERONASAL 2, RECEPTOR 118-RELATED"/>
    <property type="match status" value="1"/>
</dbReference>
<dbReference type="PROSITE" id="PS50259">
    <property type="entry name" value="G_PROTEIN_RECEP_F3_4"/>
    <property type="match status" value="1"/>
</dbReference>
<evidence type="ECO:0000259" key="11">
    <source>
        <dbReference type="PROSITE" id="PS50259"/>
    </source>
</evidence>
<dbReference type="InterPro" id="IPR017978">
    <property type="entry name" value="GPCR_3_C"/>
</dbReference>
<keyword evidence="6 10" id="KW-0472">Membrane</keyword>
<dbReference type="GO" id="GO:0005886">
    <property type="term" value="C:plasma membrane"/>
    <property type="evidence" value="ECO:0007669"/>
    <property type="project" value="UniProtKB-SubCell"/>
</dbReference>
<evidence type="ECO:0000256" key="10">
    <source>
        <dbReference type="SAM" id="Phobius"/>
    </source>
</evidence>
<keyword evidence="9" id="KW-0807">Transducer</keyword>
<evidence type="ECO:0000313" key="13">
    <source>
        <dbReference type="Proteomes" id="UP000006813"/>
    </source>
</evidence>
<keyword evidence="8" id="KW-0325">Glycoprotein</keyword>
<organism evidence="12 13">
    <name type="scientific">Heterocephalus glaber</name>
    <name type="common">Naked mole rat</name>
    <dbReference type="NCBI Taxonomy" id="10181"/>
    <lineage>
        <taxon>Eukaryota</taxon>
        <taxon>Metazoa</taxon>
        <taxon>Chordata</taxon>
        <taxon>Craniata</taxon>
        <taxon>Vertebrata</taxon>
        <taxon>Euteleostomi</taxon>
        <taxon>Mammalia</taxon>
        <taxon>Eutheria</taxon>
        <taxon>Euarchontoglires</taxon>
        <taxon>Glires</taxon>
        <taxon>Rodentia</taxon>
        <taxon>Hystricomorpha</taxon>
        <taxon>Bathyergidae</taxon>
        <taxon>Heterocephalus</taxon>
    </lineage>
</organism>
<keyword evidence="2" id="KW-1003">Cell membrane</keyword>
<dbReference type="STRING" id="10181.G5ATV8"/>
<comment type="subcellular location">
    <subcellularLocation>
        <location evidence="1">Cell membrane</location>
        <topology evidence="1">Multi-pass membrane protein</topology>
    </subcellularLocation>
</comment>
<evidence type="ECO:0000256" key="9">
    <source>
        <dbReference type="ARBA" id="ARBA00023224"/>
    </source>
</evidence>
<keyword evidence="3 10" id="KW-0812">Transmembrane</keyword>
<dbReference type="InParanoid" id="G5ATV8"/>
<accession>G5ATV8</accession>
<dbReference type="InterPro" id="IPR000337">
    <property type="entry name" value="GPCR_3"/>
</dbReference>